<gene>
    <name evidence="1" type="ORF">ACFQMJ_19690</name>
</gene>
<organism evidence="1 2">
    <name type="scientific">Cohnella cellulosilytica</name>
    <dbReference type="NCBI Taxonomy" id="986710"/>
    <lineage>
        <taxon>Bacteria</taxon>
        <taxon>Bacillati</taxon>
        <taxon>Bacillota</taxon>
        <taxon>Bacilli</taxon>
        <taxon>Bacillales</taxon>
        <taxon>Paenibacillaceae</taxon>
        <taxon>Cohnella</taxon>
    </lineage>
</organism>
<sequence length="260" mass="29428">MEVSTTRRRRIRPEYVIVSLLLLIPLGTATYCFLPRYATFSALGEILPVQELGVNGSVRFCYVREGVVRNLYERWDVRRTFPDAVFASADASALDELEWSEEIGEELRDETILHALAVVEEADEEPWAEEEKTSRLEELIERAGEYYGDSLGLMLAIGLFEESRNEDFSDGGRYVIAGTGTMEADHTVGSVGAIRDKLLTAERYGADYFFVPGDLDRFYYEGPSNEEEALRSAEELELRLEVVPVDTLEEAIDFLKRLNG</sequence>
<dbReference type="Proteomes" id="UP001596378">
    <property type="component" value="Unassembled WGS sequence"/>
</dbReference>
<dbReference type="InterPro" id="IPR020568">
    <property type="entry name" value="Ribosomal_Su5_D2-typ_SF"/>
</dbReference>
<evidence type="ECO:0008006" key="3">
    <source>
        <dbReference type="Google" id="ProtNLM"/>
    </source>
</evidence>
<proteinExistence type="predicted"/>
<dbReference type="RefSeq" id="WP_378053303.1">
    <property type="nucleotide sequence ID" value="NZ_JBHMDN010000073.1"/>
</dbReference>
<protein>
    <recommendedName>
        <fullName evidence="3">Lon proteolytic domain-containing protein</fullName>
    </recommendedName>
</protein>
<reference evidence="2" key="1">
    <citation type="journal article" date="2019" name="Int. J. Syst. Evol. Microbiol.">
        <title>The Global Catalogue of Microorganisms (GCM) 10K type strain sequencing project: providing services to taxonomists for standard genome sequencing and annotation.</title>
        <authorList>
            <consortium name="The Broad Institute Genomics Platform"/>
            <consortium name="The Broad Institute Genome Sequencing Center for Infectious Disease"/>
            <person name="Wu L."/>
            <person name="Ma J."/>
        </authorList>
    </citation>
    <scope>NUCLEOTIDE SEQUENCE [LARGE SCALE GENOMIC DNA]</scope>
    <source>
        <strain evidence="2">KCTC 12907</strain>
    </source>
</reference>
<dbReference type="Gene3D" id="3.30.230.10">
    <property type="match status" value="1"/>
</dbReference>
<evidence type="ECO:0000313" key="1">
    <source>
        <dbReference type="EMBL" id="MFC7150761.1"/>
    </source>
</evidence>
<evidence type="ECO:0000313" key="2">
    <source>
        <dbReference type="Proteomes" id="UP001596378"/>
    </source>
</evidence>
<comment type="caution">
    <text evidence="1">The sequence shown here is derived from an EMBL/GenBank/DDBJ whole genome shotgun (WGS) entry which is preliminary data.</text>
</comment>
<dbReference type="SUPFAM" id="SSF54211">
    <property type="entry name" value="Ribosomal protein S5 domain 2-like"/>
    <property type="match status" value="1"/>
</dbReference>
<keyword evidence="2" id="KW-1185">Reference proteome</keyword>
<accession>A0ABW2FCC8</accession>
<dbReference type="EMBL" id="JBHTAI010000012">
    <property type="protein sequence ID" value="MFC7150761.1"/>
    <property type="molecule type" value="Genomic_DNA"/>
</dbReference>
<name>A0ABW2FCC8_9BACL</name>
<dbReference type="InterPro" id="IPR014721">
    <property type="entry name" value="Ribsml_uS5_D2-typ_fold_subgr"/>
</dbReference>